<proteinExistence type="predicted"/>
<dbReference type="EMBL" id="JAEUAO010000007">
    <property type="protein sequence ID" value="MBW9066095.1"/>
    <property type="molecule type" value="Genomic_DNA"/>
</dbReference>
<evidence type="ECO:0000256" key="1">
    <source>
        <dbReference type="SAM" id="Phobius"/>
    </source>
</evidence>
<accession>A0ABS7HGZ7</accession>
<gene>
    <name evidence="2" type="ORF">JNB71_22565</name>
</gene>
<feature type="transmembrane region" description="Helical" evidence="1">
    <location>
        <begin position="21"/>
        <end position="41"/>
    </location>
</feature>
<reference evidence="2 3" key="1">
    <citation type="journal article" date="2021" name="MBio">
        <title>Poor Competitiveness of Bradyrhizobium in Pigeon Pea Root Colonization in Indian Soils.</title>
        <authorList>
            <person name="Chalasani D."/>
            <person name="Basu A."/>
            <person name="Pullabhotla S.V.S.R.N."/>
            <person name="Jorrin B."/>
            <person name="Neal A.L."/>
            <person name="Poole P.S."/>
            <person name="Podile A.R."/>
            <person name="Tkacz A."/>
        </authorList>
    </citation>
    <scope>NUCLEOTIDE SEQUENCE [LARGE SCALE GENOMIC DNA]</scope>
    <source>
        <strain evidence="2 3">HU44</strain>
    </source>
</reference>
<keyword evidence="1" id="KW-0472">Membrane</keyword>
<protein>
    <submittedName>
        <fullName evidence="2">Uncharacterized protein</fullName>
    </submittedName>
</protein>
<organism evidence="2 3">
    <name type="scientific">Rhizobium herbae</name>
    <dbReference type="NCBI Taxonomy" id="508661"/>
    <lineage>
        <taxon>Bacteria</taxon>
        <taxon>Pseudomonadati</taxon>
        <taxon>Pseudomonadota</taxon>
        <taxon>Alphaproteobacteria</taxon>
        <taxon>Hyphomicrobiales</taxon>
        <taxon>Rhizobiaceae</taxon>
        <taxon>Rhizobium/Agrobacterium group</taxon>
        <taxon>Rhizobium</taxon>
    </lineage>
</organism>
<evidence type="ECO:0000313" key="3">
    <source>
        <dbReference type="Proteomes" id="UP000757604"/>
    </source>
</evidence>
<keyword evidence="1" id="KW-1133">Transmembrane helix</keyword>
<evidence type="ECO:0000313" key="2">
    <source>
        <dbReference type="EMBL" id="MBW9066095.1"/>
    </source>
</evidence>
<sequence length="50" mass="5555">MNALRNKEPVFVDEAPASGRLFWVLVVMLVISVFASVLIIGGQHDLFPWA</sequence>
<comment type="caution">
    <text evidence="2">The sequence shown here is derived from an EMBL/GenBank/DDBJ whole genome shotgun (WGS) entry which is preliminary data.</text>
</comment>
<name>A0ABS7HGZ7_9HYPH</name>
<dbReference type="Proteomes" id="UP000757604">
    <property type="component" value="Unassembled WGS sequence"/>
</dbReference>
<keyword evidence="1" id="KW-0812">Transmembrane</keyword>
<keyword evidence="3" id="KW-1185">Reference proteome</keyword>